<evidence type="ECO:0008006" key="8">
    <source>
        <dbReference type="Google" id="ProtNLM"/>
    </source>
</evidence>
<sequence length="185" mass="21342">MPKPPLLSDHELKYPRYWLIWLLLGLAWLTTQLSQNGRIRAGALVGWIGYRFASRRRNITRVNLKLSFPQLDDCELEEKTRQVFRSTGIGLIETAAVWLSDPRQYRNRVKIHGLEHLQTVKNSGQGILLVGMHQATLDFAGAVLASHKPFDVMYKTNKNKLIEAVMTRGRNRNFPEAIEHKNIRK</sequence>
<keyword evidence="6" id="KW-0012">Acyltransferase</keyword>
<keyword evidence="4" id="KW-0808">Transferase</keyword>
<dbReference type="PANTHER" id="PTHR30606">
    <property type="entry name" value="LIPID A BIOSYNTHESIS LAUROYL ACYLTRANSFERASE"/>
    <property type="match status" value="1"/>
</dbReference>
<dbReference type="GO" id="GO:0005886">
    <property type="term" value="C:plasma membrane"/>
    <property type="evidence" value="ECO:0007669"/>
    <property type="project" value="UniProtKB-SubCell"/>
</dbReference>
<keyword evidence="5" id="KW-0472">Membrane</keyword>
<evidence type="ECO:0000256" key="4">
    <source>
        <dbReference type="ARBA" id="ARBA00022679"/>
    </source>
</evidence>
<gene>
    <name evidence="7" type="ORF">METZ01_LOCUS505466</name>
</gene>
<evidence type="ECO:0000256" key="1">
    <source>
        <dbReference type="ARBA" id="ARBA00004533"/>
    </source>
</evidence>
<keyword evidence="2" id="KW-1003">Cell membrane</keyword>
<comment type="subcellular location">
    <subcellularLocation>
        <location evidence="1">Cell inner membrane</location>
    </subcellularLocation>
</comment>
<evidence type="ECO:0000256" key="5">
    <source>
        <dbReference type="ARBA" id="ARBA00023136"/>
    </source>
</evidence>
<feature type="non-terminal residue" evidence="7">
    <location>
        <position position="185"/>
    </location>
</feature>
<accession>A0A383E6Y3</accession>
<evidence type="ECO:0000256" key="3">
    <source>
        <dbReference type="ARBA" id="ARBA00022519"/>
    </source>
</evidence>
<dbReference type="AlphaFoldDB" id="A0A383E6Y3"/>
<dbReference type="InterPro" id="IPR004960">
    <property type="entry name" value="LipA_acyltrans"/>
</dbReference>
<evidence type="ECO:0000256" key="2">
    <source>
        <dbReference type="ARBA" id="ARBA00022475"/>
    </source>
</evidence>
<dbReference type="EMBL" id="UINC01223419">
    <property type="protein sequence ID" value="SVE52612.1"/>
    <property type="molecule type" value="Genomic_DNA"/>
</dbReference>
<name>A0A383E6Y3_9ZZZZ</name>
<dbReference type="GO" id="GO:1901137">
    <property type="term" value="P:carbohydrate derivative biosynthetic process"/>
    <property type="evidence" value="ECO:0007669"/>
    <property type="project" value="UniProtKB-ARBA"/>
</dbReference>
<evidence type="ECO:0000313" key="7">
    <source>
        <dbReference type="EMBL" id="SVE52612.1"/>
    </source>
</evidence>
<dbReference type="PANTHER" id="PTHR30606:SF9">
    <property type="entry name" value="LIPID A BIOSYNTHESIS LAUROYLTRANSFERASE"/>
    <property type="match status" value="1"/>
</dbReference>
<keyword evidence="3" id="KW-0997">Cell inner membrane</keyword>
<dbReference type="Pfam" id="PF03279">
    <property type="entry name" value="Lip_A_acyltrans"/>
    <property type="match status" value="1"/>
</dbReference>
<proteinExistence type="predicted"/>
<dbReference type="GO" id="GO:0008610">
    <property type="term" value="P:lipid biosynthetic process"/>
    <property type="evidence" value="ECO:0007669"/>
    <property type="project" value="UniProtKB-ARBA"/>
</dbReference>
<reference evidence="7" key="1">
    <citation type="submission" date="2018-05" db="EMBL/GenBank/DDBJ databases">
        <authorList>
            <person name="Lanie J.A."/>
            <person name="Ng W.-L."/>
            <person name="Kazmierczak K.M."/>
            <person name="Andrzejewski T.M."/>
            <person name="Davidsen T.M."/>
            <person name="Wayne K.J."/>
            <person name="Tettelin H."/>
            <person name="Glass J.I."/>
            <person name="Rusch D."/>
            <person name="Podicherti R."/>
            <person name="Tsui H.-C.T."/>
            <person name="Winkler M.E."/>
        </authorList>
    </citation>
    <scope>NUCLEOTIDE SEQUENCE</scope>
</reference>
<dbReference type="GO" id="GO:0016746">
    <property type="term" value="F:acyltransferase activity"/>
    <property type="evidence" value="ECO:0007669"/>
    <property type="project" value="UniProtKB-KW"/>
</dbReference>
<organism evidence="7">
    <name type="scientific">marine metagenome</name>
    <dbReference type="NCBI Taxonomy" id="408172"/>
    <lineage>
        <taxon>unclassified sequences</taxon>
        <taxon>metagenomes</taxon>
        <taxon>ecological metagenomes</taxon>
    </lineage>
</organism>
<protein>
    <recommendedName>
        <fullName evidence="8">Lipid A biosynthesis lauroyl acyltransferase</fullName>
    </recommendedName>
</protein>
<evidence type="ECO:0000256" key="6">
    <source>
        <dbReference type="ARBA" id="ARBA00023315"/>
    </source>
</evidence>